<dbReference type="KEGG" id="blin:BLSMQ_1047"/>
<protein>
    <submittedName>
        <fullName evidence="1">Uncharacterized protein</fullName>
    </submittedName>
</protein>
<reference evidence="2" key="1">
    <citation type="submission" date="2016-09" db="EMBL/GenBank/DDBJ databases">
        <title>Complete Genome Sequence of Brevibacterium linens SMQ-1335.</title>
        <authorList>
            <person name="de Melo A.G."/>
            <person name="Labrie S.J."/>
            <person name="Dumaresq J."/>
            <person name="Roberts R.J."/>
            <person name="Tremblay D.M."/>
            <person name="Moineau S."/>
        </authorList>
    </citation>
    <scope>NUCLEOTIDE SEQUENCE [LARGE SCALE GENOMIC DNA]</scope>
    <source>
        <strain evidence="2">SMQ-1335</strain>
    </source>
</reference>
<gene>
    <name evidence="1" type="ORF">BLSMQ_1047</name>
</gene>
<evidence type="ECO:0000313" key="2">
    <source>
        <dbReference type="Proteomes" id="UP000094793"/>
    </source>
</evidence>
<sequence>MLSCGHVSAATYSVINVVAGLAQMRSDAAATSRRRESQ</sequence>
<organism evidence="1 2">
    <name type="scientific">Brevibacterium aurantiacum</name>
    <dbReference type="NCBI Taxonomy" id="273384"/>
    <lineage>
        <taxon>Bacteria</taxon>
        <taxon>Bacillati</taxon>
        <taxon>Actinomycetota</taxon>
        <taxon>Actinomycetes</taxon>
        <taxon>Micrococcales</taxon>
        <taxon>Brevibacteriaceae</taxon>
        <taxon>Brevibacterium</taxon>
    </lineage>
</organism>
<dbReference type="PATRIC" id="fig|1703.10.peg.1073"/>
<dbReference type="Proteomes" id="UP000094793">
    <property type="component" value="Chromosome"/>
</dbReference>
<dbReference type="AlphaFoldDB" id="A0A1D7W116"/>
<evidence type="ECO:0000313" key="1">
    <source>
        <dbReference type="EMBL" id="AOP52759.1"/>
    </source>
</evidence>
<proteinExistence type="predicted"/>
<name>A0A1D7W116_BREAU</name>
<accession>A0A1D7W116</accession>
<dbReference type="EMBL" id="CP017150">
    <property type="protein sequence ID" value="AOP52759.1"/>
    <property type="molecule type" value="Genomic_DNA"/>
</dbReference>